<feature type="repeat" description="RCC1" evidence="1">
    <location>
        <begin position="147"/>
        <end position="195"/>
    </location>
</feature>
<accession>A0A922LBA2</accession>
<evidence type="ECO:0000313" key="4">
    <source>
        <dbReference type="Proteomes" id="UP000790347"/>
    </source>
</evidence>
<dbReference type="Gene3D" id="3.30.710.10">
    <property type="entry name" value="Potassium Channel Kv1.1, Chain A"/>
    <property type="match status" value="1"/>
</dbReference>
<dbReference type="PANTHER" id="PTHR45982:SF1">
    <property type="entry name" value="REGULATOR OF CHROMOSOME CONDENSATION"/>
    <property type="match status" value="1"/>
</dbReference>
<comment type="caution">
    <text evidence="3">The sequence shown here is derived from an EMBL/GenBank/DDBJ whole genome shotgun (WGS) entry which is preliminary data.</text>
</comment>
<dbReference type="EMBL" id="ASGP02000001">
    <property type="protein sequence ID" value="KAH9530336.1"/>
    <property type="molecule type" value="Genomic_DNA"/>
</dbReference>
<dbReference type="InterPro" id="IPR051553">
    <property type="entry name" value="Ran_GTPase-activating"/>
</dbReference>
<dbReference type="Pfam" id="PF00651">
    <property type="entry name" value="BTB"/>
    <property type="match status" value="1"/>
</dbReference>
<organism evidence="3 4">
    <name type="scientific">Dermatophagoides farinae</name>
    <name type="common">American house dust mite</name>
    <dbReference type="NCBI Taxonomy" id="6954"/>
    <lineage>
        <taxon>Eukaryota</taxon>
        <taxon>Metazoa</taxon>
        <taxon>Ecdysozoa</taxon>
        <taxon>Arthropoda</taxon>
        <taxon>Chelicerata</taxon>
        <taxon>Arachnida</taxon>
        <taxon>Acari</taxon>
        <taxon>Acariformes</taxon>
        <taxon>Sarcoptiformes</taxon>
        <taxon>Astigmata</taxon>
        <taxon>Psoroptidia</taxon>
        <taxon>Analgoidea</taxon>
        <taxon>Pyroglyphidae</taxon>
        <taxon>Dermatophagoidinae</taxon>
        <taxon>Dermatophagoides</taxon>
    </lineage>
</organism>
<name>A0A922LBA2_DERFA</name>
<dbReference type="AlphaFoldDB" id="A0A922LBA2"/>
<dbReference type="SUPFAM" id="SSF54695">
    <property type="entry name" value="POZ domain"/>
    <property type="match status" value="1"/>
</dbReference>
<feature type="domain" description="BTB" evidence="2">
    <location>
        <begin position="358"/>
        <end position="423"/>
    </location>
</feature>
<dbReference type="InterPro" id="IPR011333">
    <property type="entry name" value="SKP1/BTB/POZ_sf"/>
</dbReference>
<sequence>MAKSSNDVIDIDLFQDNLKFIDREFLQTIRSIFSHIVYKPTGNKIEFILMTNDATYAYGKHICSWLSLKHDLTRPQKISILNDMKIIQVNSGLDFVTILTDDGHVYLASNDSNWQTNNTCRLINIGNDRFKMIACGYKHLLLLRQDGTVFAMGRNHCGQLTGKYQSSYKTMVNIGLKNIKLIACGKHHSLAVTDTEKVYSWGQNDCGQLGVGDYKKRKMPFLVKFDNSIDNRIKDIIWSCGHNGDGQLGLGDQKNRPKPMKIMIEKKIQKAVCSIFNTPTWVYDGSSYYSWGYNTKNSHCLSPRKLNGQPESFAAASEMILLSPITFGQTTISNVFKFYDSKLAIHSIGDVFNNTDNYDVEFIVRKKSIKAWKCYLKMVSEYYLLMFSNNWKEKNQIMINEYSYDTYYAYLRMLHNGTIRINPQNIDELIDLANCYRDQRLLQYCKTFIRNDLNEQTMNKYHSLIRKYQIKELYDKLAHLCIEKMLPKITDSLLRDNENSLKFLLFQDDFKNIDQEFLQSVVSICSFFISKENFHKKQFLLMTKEATYVYMVKKYAHGYR</sequence>
<feature type="repeat" description="RCC1" evidence="1">
    <location>
        <begin position="196"/>
        <end position="236"/>
    </location>
</feature>
<dbReference type="InterPro" id="IPR000210">
    <property type="entry name" value="BTB/POZ_dom"/>
</dbReference>
<dbReference type="InterPro" id="IPR009091">
    <property type="entry name" value="RCC1/BLIP-II"/>
</dbReference>
<dbReference type="Gene3D" id="2.130.10.30">
    <property type="entry name" value="Regulator of chromosome condensation 1/beta-lactamase-inhibitor protein II"/>
    <property type="match status" value="2"/>
</dbReference>
<evidence type="ECO:0000256" key="1">
    <source>
        <dbReference type="PROSITE-ProRule" id="PRU00235"/>
    </source>
</evidence>
<protein>
    <submittedName>
        <fullName evidence="3">RCC1 and BTB domain-containing protein 1</fullName>
    </submittedName>
</protein>
<gene>
    <name evidence="3" type="primary">RCBTB1_5</name>
    <name evidence="3" type="ORF">DERF_004149</name>
</gene>
<reference evidence="3" key="1">
    <citation type="submission" date="2013-05" db="EMBL/GenBank/DDBJ databases">
        <authorList>
            <person name="Yim A.K.Y."/>
            <person name="Chan T.F."/>
            <person name="Ji K.M."/>
            <person name="Liu X.Y."/>
            <person name="Zhou J.W."/>
            <person name="Li R.Q."/>
            <person name="Yang K.Y."/>
            <person name="Li J."/>
            <person name="Li M."/>
            <person name="Law P.T.W."/>
            <person name="Wu Y.L."/>
            <person name="Cai Z.L."/>
            <person name="Qin H."/>
            <person name="Bao Y."/>
            <person name="Leung R.K.K."/>
            <person name="Ng P.K.S."/>
            <person name="Zou J."/>
            <person name="Zhong X.J."/>
            <person name="Ran P.X."/>
            <person name="Zhong N.S."/>
            <person name="Liu Z.G."/>
            <person name="Tsui S.K.W."/>
        </authorList>
    </citation>
    <scope>NUCLEOTIDE SEQUENCE</scope>
    <source>
        <strain evidence="3">Derf</strain>
        <tissue evidence="3">Whole organism</tissue>
    </source>
</reference>
<dbReference type="Pfam" id="PF13540">
    <property type="entry name" value="RCC1_2"/>
    <property type="match status" value="2"/>
</dbReference>
<dbReference type="SMART" id="SM00225">
    <property type="entry name" value="BTB"/>
    <property type="match status" value="1"/>
</dbReference>
<dbReference type="PANTHER" id="PTHR45982">
    <property type="entry name" value="REGULATOR OF CHROMOSOME CONDENSATION"/>
    <property type="match status" value="1"/>
</dbReference>
<keyword evidence="4" id="KW-1185">Reference proteome</keyword>
<dbReference type="PROSITE" id="PS50097">
    <property type="entry name" value="BTB"/>
    <property type="match status" value="1"/>
</dbReference>
<dbReference type="InterPro" id="IPR000408">
    <property type="entry name" value="Reg_chr_condens"/>
</dbReference>
<dbReference type="SUPFAM" id="SSF50985">
    <property type="entry name" value="RCC1/BLIP-II"/>
    <property type="match status" value="1"/>
</dbReference>
<dbReference type="PROSITE" id="PS00626">
    <property type="entry name" value="RCC1_2"/>
    <property type="match status" value="2"/>
</dbReference>
<reference evidence="3" key="2">
    <citation type="journal article" date="2022" name="Res Sq">
        <title>Comparative Genomics Reveals Insights into the Divergent Evolution of Astigmatic Mites and Household Pest Adaptations.</title>
        <authorList>
            <person name="Xiong Q."/>
            <person name="Wan A.T.-Y."/>
            <person name="Liu X.-Y."/>
            <person name="Fung C.S.-H."/>
            <person name="Xiao X."/>
            <person name="Malainual N."/>
            <person name="Hou J."/>
            <person name="Wang L."/>
            <person name="Wang M."/>
            <person name="Yang K."/>
            <person name="Cui Y."/>
            <person name="Leung E."/>
            <person name="Nong W."/>
            <person name="Shin S.-K."/>
            <person name="Au S."/>
            <person name="Jeong K.Y."/>
            <person name="Chew F.T."/>
            <person name="Hui J."/>
            <person name="Leung T.F."/>
            <person name="Tungtrongchitr A."/>
            <person name="Zhong N."/>
            <person name="Liu Z."/>
            <person name="Tsui S."/>
        </authorList>
    </citation>
    <scope>NUCLEOTIDE SEQUENCE</scope>
    <source>
        <strain evidence="3">Derf</strain>
        <tissue evidence="3">Whole organism</tissue>
    </source>
</reference>
<dbReference type="Pfam" id="PF00415">
    <property type="entry name" value="RCC1"/>
    <property type="match status" value="1"/>
</dbReference>
<dbReference type="PROSITE" id="PS50012">
    <property type="entry name" value="RCC1_3"/>
    <property type="match status" value="2"/>
</dbReference>
<dbReference type="Proteomes" id="UP000790347">
    <property type="component" value="Unassembled WGS sequence"/>
</dbReference>
<evidence type="ECO:0000259" key="2">
    <source>
        <dbReference type="PROSITE" id="PS50097"/>
    </source>
</evidence>
<evidence type="ECO:0000313" key="3">
    <source>
        <dbReference type="EMBL" id="KAH9530336.1"/>
    </source>
</evidence>
<proteinExistence type="predicted"/>